<feature type="transmembrane region" description="Helical" evidence="1">
    <location>
        <begin position="375"/>
        <end position="393"/>
    </location>
</feature>
<comment type="caution">
    <text evidence="2">The sequence shown here is derived from an EMBL/GenBank/DDBJ whole genome shotgun (WGS) entry which is preliminary data.</text>
</comment>
<reference evidence="2 3" key="1">
    <citation type="submission" date="2023-03" db="EMBL/GenBank/DDBJ databases">
        <title>Novosphingobium cyanobacteriorum sp. nov., isolated from a eutrophic reservoir during the Microcystis bloom period.</title>
        <authorList>
            <person name="Kang M."/>
            <person name="Le V."/>
            <person name="Ko S.-R."/>
            <person name="Lee S.-A."/>
            <person name="Ahn C.-Y."/>
        </authorList>
    </citation>
    <scope>NUCLEOTIDE SEQUENCE [LARGE SCALE GENOMIC DNA]</scope>
    <source>
        <strain evidence="2 3">HBC54</strain>
    </source>
</reference>
<evidence type="ECO:0000313" key="3">
    <source>
        <dbReference type="Proteomes" id="UP001222770"/>
    </source>
</evidence>
<name>A0ABT6CK66_9SPHN</name>
<dbReference type="RefSeq" id="WP_277278669.1">
    <property type="nucleotide sequence ID" value="NZ_JAROCY010000012.1"/>
</dbReference>
<accession>A0ABT6CK66</accession>
<feature type="transmembrane region" description="Helical" evidence="1">
    <location>
        <begin position="50"/>
        <end position="70"/>
    </location>
</feature>
<proteinExistence type="predicted"/>
<feature type="transmembrane region" description="Helical" evidence="1">
    <location>
        <begin position="244"/>
        <end position="263"/>
    </location>
</feature>
<feature type="transmembrane region" description="Helical" evidence="1">
    <location>
        <begin position="216"/>
        <end position="238"/>
    </location>
</feature>
<keyword evidence="3" id="KW-1185">Reference proteome</keyword>
<dbReference type="PANTHER" id="PTHR36840">
    <property type="entry name" value="BLL5714 PROTEIN"/>
    <property type="match status" value="1"/>
</dbReference>
<evidence type="ECO:0000313" key="2">
    <source>
        <dbReference type="EMBL" id="MDF8334212.1"/>
    </source>
</evidence>
<feature type="transmembrane region" description="Helical" evidence="1">
    <location>
        <begin position="82"/>
        <end position="102"/>
    </location>
</feature>
<keyword evidence="1" id="KW-0812">Transmembrane</keyword>
<keyword evidence="1" id="KW-1133">Transmembrane helix</keyword>
<evidence type="ECO:0000256" key="1">
    <source>
        <dbReference type="SAM" id="Phobius"/>
    </source>
</evidence>
<feature type="transmembrane region" description="Helical" evidence="1">
    <location>
        <begin position="147"/>
        <end position="168"/>
    </location>
</feature>
<gene>
    <name evidence="2" type="ORF">POM99_13435</name>
</gene>
<dbReference type="InterPro" id="IPR010640">
    <property type="entry name" value="Low_temperature_requirement_A"/>
</dbReference>
<feature type="transmembrane region" description="Helical" evidence="1">
    <location>
        <begin position="114"/>
        <end position="135"/>
    </location>
</feature>
<feature type="transmembrane region" description="Helical" evidence="1">
    <location>
        <begin position="351"/>
        <end position="369"/>
    </location>
</feature>
<feature type="transmembrane region" description="Helical" evidence="1">
    <location>
        <begin position="290"/>
        <end position="310"/>
    </location>
</feature>
<dbReference type="EMBL" id="JAROCY010000012">
    <property type="protein sequence ID" value="MDF8334212.1"/>
    <property type="molecule type" value="Genomic_DNA"/>
</dbReference>
<dbReference type="Pfam" id="PF06772">
    <property type="entry name" value="LtrA"/>
    <property type="match status" value="1"/>
</dbReference>
<feature type="transmembrane region" description="Helical" evidence="1">
    <location>
        <begin position="322"/>
        <end position="339"/>
    </location>
</feature>
<dbReference type="PANTHER" id="PTHR36840:SF1">
    <property type="entry name" value="BLL5714 PROTEIN"/>
    <property type="match status" value="1"/>
</dbReference>
<sequence length="413" mass="45121">MAELTPPHRSLLRNHGGGHAPVSNLELFFDLVYVFAITQVSHTLLMHLSWTGFAEATVLFGAVWWAWMYTTWAANWAEPERVPVRIMLLVAMLASMVMAVAMPRAFATAPDDRGLLFVCSYLALQVGRSVFMALAMWRDERVAAMTMVRIAAWFSLSTPCWIGGALTQEESHRLALWAVALVAEYAGPIRGYRLPLLGRSQPSDWTISGSHMAERCALFIIIALGEGVVVTGANFAAAPPMGPRITAFLLAFVGSALMWWIYFDVGAERGAKHIENHAEPGRVARNAYTYLHMPIVAGVVVSAVADALILEEPRGPVTEGLVLTQCGGLLVYLLGTAVFKRFGNRLGNTPLSHLAGIALLLGLGGWSLWRGPSAIGFFGCSVVVLAVVAMWEWGSYHGGWEERIGRLFRRRAG</sequence>
<dbReference type="Proteomes" id="UP001222770">
    <property type="component" value="Unassembled WGS sequence"/>
</dbReference>
<protein>
    <submittedName>
        <fullName evidence="2">Low temperature requirement protein A</fullName>
    </submittedName>
</protein>
<organism evidence="2 3">
    <name type="scientific">Novosphingobium cyanobacteriorum</name>
    <dbReference type="NCBI Taxonomy" id="3024215"/>
    <lineage>
        <taxon>Bacteria</taxon>
        <taxon>Pseudomonadati</taxon>
        <taxon>Pseudomonadota</taxon>
        <taxon>Alphaproteobacteria</taxon>
        <taxon>Sphingomonadales</taxon>
        <taxon>Sphingomonadaceae</taxon>
        <taxon>Novosphingobium</taxon>
    </lineage>
</organism>
<keyword evidence="1" id="KW-0472">Membrane</keyword>